<evidence type="ECO:0000313" key="3">
    <source>
        <dbReference type="Proteomes" id="UP000005150"/>
    </source>
</evidence>
<comment type="caution">
    <text evidence="2">The sequence shown here is derived from an EMBL/GenBank/DDBJ whole genome shotgun (WGS) entry which is preliminary data.</text>
</comment>
<feature type="signal peptide" evidence="1">
    <location>
        <begin position="1"/>
        <end position="24"/>
    </location>
</feature>
<name>I9HVM4_9BACE</name>
<dbReference type="AlphaFoldDB" id="I9HVM4"/>
<proteinExistence type="predicted"/>
<dbReference type="EMBL" id="AGXV01000025">
    <property type="protein sequence ID" value="EIY64449.1"/>
    <property type="molecule type" value="Genomic_DNA"/>
</dbReference>
<protein>
    <submittedName>
        <fullName evidence="2">Uncharacterized protein</fullName>
    </submittedName>
</protein>
<keyword evidence="1" id="KW-0732">Signal</keyword>
<gene>
    <name evidence="2" type="ORF">HMPREF1071_02094</name>
</gene>
<dbReference type="Gene3D" id="2.60.120.260">
    <property type="entry name" value="Galactose-binding domain-like"/>
    <property type="match status" value="1"/>
</dbReference>
<evidence type="ECO:0000256" key="1">
    <source>
        <dbReference type="SAM" id="SignalP"/>
    </source>
</evidence>
<keyword evidence="3" id="KW-1185">Reference proteome</keyword>
<accession>I9HVM4</accession>
<dbReference type="HOGENOM" id="CLU_462075_0_0_10"/>
<dbReference type="RefSeq" id="WP_007480027.1">
    <property type="nucleotide sequence ID" value="NZ_JH724307.1"/>
</dbReference>
<sequence>MKITDIAKNMACMLLLAYAATVAAQENTASFLYRLNGDFNDGTFSSGNQTTIQYWKKNSESSSIYTMVSEGKKILKFAIAGTLETSLFLPAGNYTLRMNVPAFRRSGSLGTVGGEDMGFWVRVKRGSEYLDSDMSDGMSDGLFVPKSAVNTGEIVRSVTVRIPESGEYTIEMKASSSCNIDIDWIELTAGELEYSNNYNVYNSCFKTIPVNPYFFYDLKGWEVRDGNAWSGTPTNTFCGELSNPIQFDSSNLLFSDHKLTAIVQKLTKVPAGDYLLKFDCAGMADEADVKLSSVTSGLVDHSFFESMSLKQQSFSYNVTLPSEANLELVFSILPAEGMDVRLSNIELVKVNTGIYNADFSNPYLGWHFEENVARENSASSAEKGYYMTLYPYDGEHNEVKASQYVTGIAPGAYQLECLLATESGASGQDVFRVKIETGNPDNDRELSVNLGDLSAYPVEYTNGAYRWYKVSTLPFPVMAVSDLVKISFFSNSGTKVMVDDVALKYSGGVSVNETTRNAFTYLINGNYLIVDKLEDGSTVRLYTTDGILLYESGRNAAGGIRIELPGGQRMFLLEVRSANQAPVTVKLLRE</sequence>
<feature type="chain" id="PRO_5003721363" evidence="1">
    <location>
        <begin position="25"/>
        <end position="590"/>
    </location>
</feature>
<organism evidence="2 3">
    <name type="scientific">Bacteroides salyersiae CL02T12C01</name>
    <dbReference type="NCBI Taxonomy" id="997887"/>
    <lineage>
        <taxon>Bacteria</taxon>
        <taxon>Pseudomonadati</taxon>
        <taxon>Bacteroidota</taxon>
        <taxon>Bacteroidia</taxon>
        <taxon>Bacteroidales</taxon>
        <taxon>Bacteroidaceae</taxon>
        <taxon>Bacteroides</taxon>
    </lineage>
</organism>
<reference evidence="2 3" key="1">
    <citation type="submission" date="2012-02" db="EMBL/GenBank/DDBJ databases">
        <title>The Genome Sequence of Bacteroides salyersiae CL02T12C01.</title>
        <authorList>
            <consortium name="The Broad Institute Genome Sequencing Platform"/>
            <person name="Earl A."/>
            <person name="Ward D."/>
            <person name="Feldgarden M."/>
            <person name="Gevers D."/>
            <person name="Zitomersky N.L."/>
            <person name="Coyne M.J."/>
            <person name="Comstock L.E."/>
            <person name="Young S.K."/>
            <person name="Zeng Q."/>
            <person name="Gargeya S."/>
            <person name="Fitzgerald M."/>
            <person name="Haas B."/>
            <person name="Abouelleil A."/>
            <person name="Alvarado L."/>
            <person name="Arachchi H.M."/>
            <person name="Berlin A."/>
            <person name="Chapman S.B."/>
            <person name="Gearin G."/>
            <person name="Goldberg J."/>
            <person name="Griggs A."/>
            <person name="Gujja S."/>
            <person name="Hansen M."/>
            <person name="Heiman D."/>
            <person name="Howarth C."/>
            <person name="Larimer J."/>
            <person name="Lui A."/>
            <person name="MacDonald P.J.P."/>
            <person name="McCowen C."/>
            <person name="Montmayeur A."/>
            <person name="Murphy C."/>
            <person name="Neiman D."/>
            <person name="Pearson M."/>
            <person name="Priest M."/>
            <person name="Roberts A."/>
            <person name="Saif S."/>
            <person name="Shea T."/>
            <person name="Sisk P."/>
            <person name="Stolte C."/>
            <person name="Sykes S."/>
            <person name="Wortman J."/>
            <person name="Nusbaum C."/>
            <person name="Birren B."/>
        </authorList>
    </citation>
    <scope>NUCLEOTIDE SEQUENCE [LARGE SCALE GENOMIC DNA]</scope>
    <source>
        <strain evidence="2 3">CL02T12C01</strain>
    </source>
</reference>
<evidence type="ECO:0000313" key="2">
    <source>
        <dbReference type="EMBL" id="EIY64449.1"/>
    </source>
</evidence>
<dbReference type="PATRIC" id="fig|997887.3.peg.2190"/>
<dbReference type="Proteomes" id="UP000005150">
    <property type="component" value="Unassembled WGS sequence"/>
</dbReference>